<organism evidence="3 6">
    <name type="scientific">Raphanus sativus</name>
    <name type="common">Radish</name>
    <name type="synonym">Raphanus raphanistrum var. sativus</name>
    <dbReference type="NCBI Taxonomy" id="3726"/>
    <lineage>
        <taxon>Eukaryota</taxon>
        <taxon>Viridiplantae</taxon>
        <taxon>Streptophyta</taxon>
        <taxon>Embryophyta</taxon>
        <taxon>Tracheophyta</taxon>
        <taxon>Spermatophyta</taxon>
        <taxon>Magnoliopsida</taxon>
        <taxon>eudicotyledons</taxon>
        <taxon>Gunneridae</taxon>
        <taxon>Pentapetalae</taxon>
        <taxon>rosids</taxon>
        <taxon>malvids</taxon>
        <taxon>Brassicales</taxon>
        <taxon>Brassicaceae</taxon>
        <taxon>Brassiceae</taxon>
        <taxon>Raphanus</taxon>
    </lineage>
</organism>
<dbReference type="PANTHER" id="PTHR33018:SF31">
    <property type="entry name" value="TRANSPOSASE, PTTA_EN_SPM, PLANT"/>
    <property type="match status" value="1"/>
</dbReference>
<dbReference type="Pfam" id="PF03004">
    <property type="entry name" value="Transposase_24"/>
    <property type="match status" value="1"/>
</dbReference>
<reference evidence="4 5" key="2">
    <citation type="submission" date="2025-04" db="UniProtKB">
        <authorList>
            <consortium name="RefSeq"/>
        </authorList>
    </citation>
    <scope>IDENTIFICATION</scope>
    <source>
        <tissue evidence="4 5">Leaf</tissue>
    </source>
</reference>
<dbReference type="RefSeq" id="XP_056847056.1">
    <property type="nucleotide sequence ID" value="XM_056991076.1"/>
</dbReference>
<dbReference type="InterPro" id="IPR004252">
    <property type="entry name" value="Probable_transposase_24"/>
</dbReference>
<dbReference type="InterPro" id="IPR058352">
    <property type="entry name" value="DUF8039"/>
</dbReference>
<evidence type="ECO:0000313" key="6">
    <source>
        <dbReference type="RefSeq" id="XP_056847056.1"/>
    </source>
</evidence>
<feature type="region of interest" description="Disordered" evidence="1">
    <location>
        <begin position="50"/>
        <end position="69"/>
    </location>
</feature>
<evidence type="ECO:0000256" key="1">
    <source>
        <dbReference type="SAM" id="MobiDB-lite"/>
    </source>
</evidence>
<feature type="compositionally biased region" description="Acidic residues" evidence="1">
    <location>
        <begin position="184"/>
        <end position="216"/>
    </location>
</feature>
<feature type="compositionally biased region" description="Basic residues" evidence="1">
    <location>
        <begin position="231"/>
        <end position="240"/>
    </location>
</feature>
<evidence type="ECO:0000313" key="5">
    <source>
        <dbReference type="RefSeq" id="XP_056847055.1"/>
    </source>
</evidence>
<evidence type="ECO:0000259" key="2">
    <source>
        <dbReference type="Pfam" id="PF26133"/>
    </source>
</evidence>
<proteinExistence type="predicted"/>
<gene>
    <name evidence="4 5 6" type="primary">LOC108817943</name>
</gene>
<sequence length="831" mass="92560">MILSAIPEIIVFMCGRDTHHRSFFTLFTFSLFLRNSRVFSRIEASAVSEMAKTRGGGQVGSRRSRRNQGLDVVDPTLTVKKRTTKKVAAPTKALVLMPTRRSSRIKKVAAQDDEVEDELEDVTPEYIPRDDELEDVTPEYIPRDDEVEDVTPEDVTPVADQAEKARSEDDKEEGEACLKGQEQKEDDGEPANMVEDEVLNEEGNEEVSNAQDDEIPSNEGVELQGEEVKEKNRKGPTKMRRVAENPNEKVAVTFTDFGEHVGPGSVTLSSFLGPLVREHVPVTLSDWRRLDAATKATMWEEIQGRFNLQEEWHKAVIFKQLGSLWRAGKSRLVSQVRAAKTAAERLKLKPSNVPSIQVWNTWVRSKTTSRFTEISNRYRELRKNQIPHTTSRKGMIRLAYDMKKKSQDPKKVSRSKVWIAGHTHADGRPVKPQYAETIEQIQSLDSQMDSTSAADNIREDAVTKILGKDKPGRVRGFGRGITATKLAFLQSRDAKIADMASEIEELKGMKTNGETETSETSVGFKEGVRVQILDWFESEDVVVGEGEFCSDEPMYKIGRVPIGPNVVAVIVKSALISEAFLWRPTTDVLSLEDAVGCKVAWPINKVVLDRNPVASQDVSMQHKEGETRRCKIYDWTSEEEEVIAEGLLCSSNSKEMVNNIPLGPNAVSIEVVKVFKDNAHLWRPTAEMFLIGDAINEKIAWPLLKFEIMASITTAATPAKPAATKTASPTKPAKKKAMRSGSTSTTKSAKQKCILFDCSNTGRKVAEGRVASTDPKELCHFVPLGPNASKVWVEVAKIGDAKVWRPNSEIEYISDVIGSVVAWPNDKLKLV</sequence>
<dbReference type="GeneID" id="108817943"/>
<keyword evidence="3" id="KW-1185">Reference proteome</keyword>
<dbReference type="OrthoDB" id="1104387at2759"/>
<dbReference type="RefSeq" id="XP_056847054.1">
    <property type="nucleotide sequence ID" value="XM_056991074.1"/>
</dbReference>
<feature type="region of interest" description="Disordered" evidence="1">
    <location>
        <begin position="717"/>
        <end position="746"/>
    </location>
</feature>
<evidence type="ECO:0000313" key="3">
    <source>
        <dbReference type="Proteomes" id="UP000504610"/>
    </source>
</evidence>
<feature type="domain" description="DUF8039" evidence="2">
    <location>
        <begin position="750"/>
        <end position="829"/>
    </location>
</feature>
<accession>A0A9W3C6D4</accession>
<protein>
    <submittedName>
        <fullName evidence="4 5">Uncharacterized protein LOC108817943 isoform X1</fullName>
    </submittedName>
</protein>
<feature type="region of interest" description="Disordered" evidence="1">
    <location>
        <begin position="128"/>
        <end position="241"/>
    </location>
</feature>
<dbReference type="Pfam" id="PF26133">
    <property type="entry name" value="DUF8039"/>
    <property type="match status" value="2"/>
</dbReference>
<dbReference type="RefSeq" id="XP_056847055.1">
    <property type="nucleotide sequence ID" value="XM_056991075.1"/>
</dbReference>
<name>A0A9W3C6D4_RAPSA</name>
<dbReference type="PANTHER" id="PTHR33018">
    <property type="entry name" value="OS10G0338966 PROTEIN-RELATED"/>
    <property type="match status" value="1"/>
</dbReference>
<dbReference type="Proteomes" id="UP000504610">
    <property type="component" value="Chromosome 7"/>
</dbReference>
<reference evidence="3" key="1">
    <citation type="journal article" date="2019" name="Database">
        <title>The radish genome database (RadishGD): an integrated information resource for radish genomics.</title>
        <authorList>
            <person name="Yu H.J."/>
            <person name="Baek S."/>
            <person name="Lee Y.J."/>
            <person name="Cho A."/>
            <person name="Mun J.H."/>
        </authorList>
    </citation>
    <scope>NUCLEOTIDE SEQUENCE [LARGE SCALE GENOMIC DNA]</scope>
    <source>
        <strain evidence="3">cv. WK10039</strain>
    </source>
</reference>
<dbReference type="AlphaFoldDB" id="A0A9W3C6D4"/>
<dbReference type="KEGG" id="rsz:108817943"/>
<evidence type="ECO:0000313" key="4">
    <source>
        <dbReference type="RefSeq" id="XP_056847054.1"/>
    </source>
</evidence>
<feature type="domain" description="DUF8039" evidence="2">
    <location>
        <begin position="626"/>
        <end position="702"/>
    </location>
</feature>
<feature type="compositionally biased region" description="Low complexity" evidence="1">
    <location>
        <begin position="717"/>
        <end position="731"/>
    </location>
</feature>